<feature type="region of interest" description="Disordered" evidence="1">
    <location>
        <begin position="1"/>
        <end position="40"/>
    </location>
</feature>
<name>A0AAE2ZG39_9HYPH</name>
<dbReference type="EMBL" id="JAICBX010000001">
    <property type="protein sequence ID" value="MBW8635928.1"/>
    <property type="molecule type" value="Genomic_DNA"/>
</dbReference>
<dbReference type="Proteomes" id="UP001196509">
    <property type="component" value="Unassembled WGS sequence"/>
</dbReference>
<evidence type="ECO:0000256" key="1">
    <source>
        <dbReference type="SAM" id="MobiDB-lite"/>
    </source>
</evidence>
<gene>
    <name evidence="2" type="ORF">K1W69_01930</name>
</gene>
<sequence>MLGGEKPDLPKQSQMLIPDPKDVKDAGNADSRNEAKLQTSHGILKSRNKARWMLGGEKPDFPKRSQIAPGR</sequence>
<comment type="caution">
    <text evidence="2">The sequence shown here is derived from an EMBL/GenBank/DDBJ whole genome shotgun (WGS) entry which is preliminary data.</text>
</comment>
<dbReference type="AlphaFoldDB" id="A0AAE2ZG39"/>
<evidence type="ECO:0000313" key="2">
    <source>
        <dbReference type="EMBL" id="MBW8635928.1"/>
    </source>
</evidence>
<feature type="compositionally biased region" description="Basic and acidic residues" evidence="1">
    <location>
        <begin position="19"/>
        <end position="35"/>
    </location>
</feature>
<dbReference type="RefSeq" id="WP_220226645.1">
    <property type="nucleotide sequence ID" value="NZ_JAICBX010000001.1"/>
</dbReference>
<reference evidence="2" key="1">
    <citation type="submission" date="2021-08" db="EMBL/GenBank/DDBJ databases">
        <title>Hoeflea bacterium WL0058 sp. nov., isolated from the sediment.</title>
        <authorList>
            <person name="Wang L."/>
            <person name="Zhang D."/>
        </authorList>
    </citation>
    <scope>NUCLEOTIDE SEQUENCE</scope>
    <source>
        <strain evidence="2">WL0058</strain>
    </source>
</reference>
<accession>A0AAE2ZG39</accession>
<protein>
    <submittedName>
        <fullName evidence="2">Uncharacterized protein</fullName>
    </submittedName>
</protein>
<organism evidence="2 3">
    <name type="scientific">Flavimaribacter sediminis</name>
    <dbReference type="NCBI Taxonomy" id="2865987"/>
    <lineage>
        <taxon>Bacteria</taxon>
        <taxon>Pseudomonadati</taxon>
        <taxon>Pseudomonadota</taxon>
        <taxon>Alphaproteobacteria</taxon>
        <taxon>Hyphomicrobiales</taxon>
        <taxon>Rhizobiaceae</taxon>
        <taxon>Flavimaribacter</taxon>
    </lineage>
</organism>
<proteinExistence type="predicted"/>
<keyword evidence="3" id="KW-1185">Reference proteome</keyword>
<evidence type="ECO:0000313" key="3">
    <source>
        <dbReference type="Proteomes" id="UP001196509"/>
    </source>
</evidence>